<dbReference type="Proteomes" id="UP001497535">
    <property type="component" value="Unassembled WGS sequence"/>
</dbReference>
<comment type="caution">
    <text evidence="1">The sequence shown here is derived from an EMBL/GenBank/DDBJ whole genome shotgun (WGS) entry which is preliminary data.</text>
</comment>
<dbReference type="EMBL" id="CAVMJV010000041">
    <property type="protein sequence ID" value="CAK5080222.1"/>
    <property type="molecule type" value="Genomic_DNA"/>
</dbReference>
<evidence type="ECO:0000313" key="1">
    <source>
        <dbReference type="EMBL" id="CAK5080222.1"/>
    </source>
</evidence>
<protein>
    <submittedName>
        <fullName evidence="1">Uncharacterized protein</fullName>
    </submittedName>
</protein>
<organism evidence="1 2">
    <name type="scientific">Meloidogyne enterolobii</name>
    <name type="common">Root-knot nematode worm</name>
    <name type="synonym">Meloidogyne mayaguensis</name>
    <dbReference type="NCBI Taxonomy" id="390850"/>
    <lineage>
        <taxon>Eukaryota</taxon>
        <taxon>Metazoa</taxon>
        <taxon>Ecdysozoa</taxon>
        <taxon>Nematoda</taxon>
        <taxon>Chromadorea</taxon>
        <taxon>Rhabditida</taxon>
        <taxon>Tylenchina</taxon>
        <taxon>Tylenchomorpha</taxon>
        <taxon>Tylenchoidea</taxon>
        <taxon>Meloidogynidae</taxon>
        <taxon>Meloidogyninae</taxon>
        <taxon>Meloidogyne</taxon>
    </lineage>
</organism>
<sequence length="197" mass="23144">MQNNKNSSEQILVRRLRPIYDAIDAGQYKKAILEADKVLKKHSQINGARNIFIILDRTNEALNILRNLEPDLAEEEFNENTIQAVCHCYKELNSPERIVTLYSLLTKKYPKNEKLARELFFAHIRTKDFRHQQQIATQLYKDTNMPQYCCWAIMSILMQGYQNKKLADLMLFPLAEKMLEKLPINDLCRMQGGINFY</sequence>
<name>A0ACB0ZMB2_MELEN</name>
<proteinExistence type="predicted"/>
<reference evidence="1" key="1">
    <citation type="submission" date="2023-11" db="EMBL/GenBank/DDBJ databases">
        <authorList>
            <person name="Poullet M."/>
        </authorList>
    </citation>
    <scope>NUCLEOTIDE SEQUENCE</scope>
    <source>
        <strain evidence="1">E1834</strain>
    </source>
</reference>
<evidence type="ECO:0000313" key="2">
    <source>
        <dbReference type="Proteomes" id="UP001497535"/>
    </source>
</evidence>
<keyword evidence="2" id="KW-1185">Reference proteome</keyword>
<accession>A0ACB0ZMB2</accession>
<gene>
    <name evidence="1" type="ORF">MENTE1834_LOCUS27380</name>
</gene>